<evidence type="ECO:0000256" key="1">
    <source>
        <dbReference type="SAM" id="SignalP"/>
    </source>
</evidence>
<dbReference type="AlphaFoldDB" id="A0A6G5A4K9"/>
<evidence type="ECO:0000313" key="2">
    <source>
        <dbReference type="EMBL" id="NIE45931.1"/>
    </source>
</evidence>
<keyword evidence="1" id="KW-0732">Signal</keyword>
<feature type="signal peptide" evidence="1">
    <location>
        <begin position="1"/>
        <end position="16"/>
    </location>
</feature>
<proteinExistence type="predicted"/>
<reference evidence="2" key="1">
    <citation type="submission" date="2020-03" db="EMBL/GenBank/DDBJ databases">
        <title>A transcriptome and proteome of the tick Rhipicephalus microplus shaped by the genetic composition of its hosts and developmental stage.</title>
        <authorList>
            <person name="Garcia G.R."/>
            <person name="Ribeiro J.M.C."/>
            <person name="Maruyama S.R."/>
            <person name="Gardinasse L.G."/>
            <person name="Nelson K."/>
            <person name="Ferreira B.R."/>
            <person name="Andrade T.G."/>
            <person name="Santos I.K.F.M."/>
        </authorList>
    </citation>
    <scope>NUCLEOTIDE SEQUENCE</scope>
    <source>
        <strain evidence="2">NSGR</strain>
        <tissue evidence="2">Salivary glands</tissue>
    </source>
</reference>
<sequence length="96" mass="10647">MKQIFFMLTTLAPILAALSTATGMEKVLVFDGDNTCTYAGEKLMTGATVTSSLECSALVCRAEEMRMEFLGCPPPSYDYYQGEYNPYTWPDCCNVE</sequence>
<protein>
    <submittedName>
        <fullName evidence="2">Putative kDa family member</fullName>
    </submittedName>
</protein>
<feature type="chain" id="PRO_5026067861" evidence="1">
    <location>
        <begin position="17"/>
        <end position="96"/>
    </location>
</feature>
<name>A0A6G5A4K9_RHIMP</name>
<accession>A0A6G5A4K9</accession>
<dbReference type="EMBL" id="GIKN01003658">
    <property type="protein sequence ID" value="NIE45931.1"/>
    <property type="molecule type" value="Transcribed_RNA"/>
</dbReference>
<organism evidence="2">
    <name type="scientific">Rhipicephalus microplus</name>
    <name type="common">Cattle tick</name>
    <name type="synonym">Boophilus microplus</name>
    <dbReference type="NCBI Taxonomy" id="6941"/>
    <lineage>
        <taxon>Eukaryota</taxon>
        <taxon>Metazoa</taxon>
        <taxon>Ecdysozoa</taxon>
        <taxon>Arthropoda</taxon>
        <taxon>Chelicerata</taxon>
        <taxon>Arachnida</taxon>
        <taxon>Acari</taxon>
        <taxon>Parasitiformes</taxon>
        <taxon>Ixodida</taxon>
        <taxon>Ixodoidea</taxon>
        <taxon>Ixodidae</taxon>
        <taxon>Rhipicephalinae</taxon>
        <taxon>Rhipicephalus</taxon>
        <taxon>Boophilus</taxon>
    </lineage>
</organism>